<keyword evidence="3" id="KW-1185">Reference proteome</keyword>
<dbReference type="Proteomes" id="UP000617743">
    <property type="component" value="Unassembled WGS sequence"/>
</dbReference>
<dbReference type="RefSeq" id="WP_190050505.1">
    <property type="nucleotide sequence ID" value="NZ_BMWC01000003.1"/>
</dbReference>
<name>A0ABQ2X355_9ACTN</name>
<accession>A0ABQ2X355</accession>
<proteinExistence type="predicted"/>
<organism evidence="2 3">
    <name type="scientific">Streptomyces lomondensis</name>
    <dbReference type="NCBI Taxonomy" id="68229"/>
    <lineage>
        <taxon>Bacteria</taxon>
        <taxon>Bacillati</taxon>
        <taxon>Actinomycetota</taxon>
        <taxon>Actinomycetes</taxon>
        <taxon>Kitasatosporales</taxon>
        <taxon>Streptomycetaceae</taxon>
        <taxon>Streptomyces</taxon>
    </lineage>
</organism>
<evidence type="ECO:0000313" key="3">
    <source>
        <dbReference type="Proteomes" id="UP000617743"/>
    </source>
</evidence>
<protein>
    <submittedName>
        <fullName evidence="2">Uncharacterized protein</fullName>
    </submittedName>
</protein>
<comment type="caution">
    <text evidence="2">The sequence shown here is derived from an EMBL/GenBank/DDBJ whole genome shotgun (WGS) entry which is preliminary data.</text>
</comment>
<gene>
    <name evidence="2" type="ORF">GCM10010383_27950</name>
</gene>
<sequence length="126" mass="13274">MNRLRWGVAVSGWVAVAATALPEGAPLRVATMSAFLLIGPGLAATLLLTRRPSDAEAGRRSRLEFTVLTVALSIAFSTLVAEALFLTKASTPTRALLILAVLSSVLALAPALLRARRNAHRTSVDD</sequence>
<evidence type="ECO:0000256" key="1">
    <source>
        <dbReference type="SAM" id="Phobius"/>
    </source>
</evidence>
<feature type="transmembrane region" description="Helical" evidence="1">
    <location>
        <begin position="65"/>
        <end position="87"/>
    </location>
</feature>
<keyword evidence="1" id="KW-1133">Transmembrane helix</keyword>
<keyword evidence="1" id="KW-0812">Transmembrane</keyword>
<keyword evidence="1" id="KW-0472">Membrane</keyword>
<feature type="transmembrane region" description="Helical" evidence="1">
    <location>
        <begin position="93"/>
        <end position="113"/>
    </location>
</feature>
<feature type="transmembrane region" description="Helical" evidence="1">
    <location>
        <begin position="32"/>
        <end position="49"/>
    </location>
</feature>
<dbReference type="EMBL" id="BMWC01000003">
    <property type="protein sequence ID" value="GGW96629.1"/>
    <property type="molecule type" value="Genomic_DNA"/>
</dbReference>
<evidence type="ECO:0000313" key="2">
    <source>
        <dbReference type="EMBL" id="GGW96629.1"/>
    </source>
</evidence>
<reference evidence="3" key="1">
    <citation type="journal article" date="2019" name="Int. J. Syst. Evol. Microbiol.">
        <title>The Global Catalogue of Microorganisms (GCM) 10K type strain sequencing project: providing services to taxonomists for standard genome sequencing and annotation.</title>
        <authorList>
            <consortium name="The Broad Institute Genomics Platform"/>
            <consortium name="The Broad Institute Genome Sequencing Center for Infectious Disease"/>
            <person name="Wu L."/>
            <person name="Ma J."/>
        </authorList>
    </citation>
    <scope>NUCLEOTIDE SEQUENCE [LARGE SCALE GENOMIC DNA]</scope>
    <source>
        <strain evidence="3">JCM 4866</strain>
    </source>
</reference>